<dbReference type="InterPro" id="IPR019734">
    <property type="entry name" value="TPR_rpt"/>
</dbReference>
<dbReference type="RefSeq" id="WP_074995742.1">
    <property type="nucleotide sequence ID" value="NZ_FNTD01000004.1"/>
</dbReference>
<dbReference type="PANTHER" id="PTHR19959:SF119">
    <property type="entry name" value="FUNGAL LIPASE-LIKE DOMAIN-CONTAINING PROTEIN"/>
    <property type="match status" value="1"/>
</dbReference>
<dbReference type="EMBL" id="FNTD01000004">
    <property type="protein sequence ID" value="SEE23762.1"/>
    <property type="molecule type" value="Genomic_DNA"/>
</dbReference>
<evidence type="ECO:0000313" key="1">
    <source>
        <dbReference type="EMBL" id="SEE23762.1"/>
    </source>
</evidence>
<organism evidence="1 2">
    <name type="scientific">Streptomyces misionensis</name>
    <dbReference type="NCBI Taxonomy" id="67331"/>
    <lineage>
        <taxon>Bacteria</taxon>
        <taxon>Bacillati</taxon>
        <taxon>Actinomycetota</taxon>
        <taxon>Actinomycetes</taxon>
        <taxon>Kitasatosporales</taxon>
        <taxon>Streptomycetaceae</taxon>
        <taxon>Streptomyces</taxon>
    </lineage>
</organism>
<gene>
    <name evidence="1" type="ORF">SAMN04490357_7382</name>
</gene>
<dbReference type="Pfam" id="PF13374">
    <property type="entry name" value="TPR_10"/>
    <property type="match status" value="3"/>
</dbReference>
<dbReference type="SUPFAM" id="SSF48452">
    <property type="entry name" value="TPR-like"/>
    <property type="match status" value="4"/>
</dbReference>
<protein>
    <submittedName>
        <fullName evidence="1">Tetratricopeptide repeat-containing protein</fullName>
    </submittedName>
</protein>
<dbReference type="Proteomes" id="UP000182375">
    <property type="component" value="Unassembled WGS sequence"/>
</dbReference>
<accession>A0A1H5H6Y7</accession>
<evidence type="ECO:0000313" key="2">
    <source>
        <dbReference type="Proteomes" id="UP000182375"/>
    </source>
</evidence>
<dbReference type="InterPro" id="IPR011990">
    <property type="entry name" value="TPR-like_helical_dom_sf"/>
</dbReference>
<dbReference type="SMART" id="SM00028">
    <property type="entry name" value="TPR"/>
    <property type="match status" value="5"/>
</dbReference>
<name>A0A1H5H6Y7_9ACTN</name>
<proteinExistence type="predicted"/>
<reference evidence="1 2" key="1">
    <citation type="submission" date="2016-10" db="EMBL/GenBank/DDBJ databases">
        <authorList>
            <person name="de Groot N.N."/>
        </authorList>
    </citation>
    <scope>NUCLEOTIDE SEQUENCE [LARGE SCALE GENOMIC DNA]</scope>
    <source>
        <strain evidence="1 2">DSM 40306</strain>
    </source>
</reference>
<sequence length="1096" mass="117173">MSDSDGTVFIQNLSAHGGRINAVQGADQYNYIYRSTPPYRVEPYPLDAGTIPPGLRRVPSRLLTARHRLVPFAPRPELELLEAWRDDTAPGLTVRLLHGEGGQGKTRLAGEFAARSAEAGWTVAQARHRSEVASAGGGDETLTVRSPGLVIVVDYAERWPLPDLITLIRQHRAAARDRLRVLLLSRPAGDWWQDLAHQLSKLDILDADAVHLPGLPARPEARGTVYGSARDAFAAALGLADPTAVRVPTELGDPAFDLMLAVHMKALVDVDAAVRGVTPPSGRDLAALSTYLLDREHDHWRSGHDGGRGPVRTGPREMRRAVYVATLTPPLAADAAAAALTRTAAAEAADAEQVLRDHALCYPPQTARLLFESLSPDRLAEDFLALTLPGREDRYGYHATDEWAGAAPAMLLEHPEDGQPPPYARQVLTVLVETARRWPHVVDRHLIPMLLHRPALARAAGGATLSRLCDLDGLPDAVLEFVAPHLPKERHVDLDLGAAAVTRRIVRHRLGTGDLGPAEQAGLLSHLAWRYGNAGLLREAADAAREAVALGRRAAADDTTALPALADALNGLAAHLTTAGRYDEASEPLGEAADAYRALAAADRAEHSPGLAMALNNLGIHLLRTGRAAEAAGYAAEAVELLRPPADDDPGTHLPALATALTNLSNALARCGRLDEGVRAAQDALELHRRLAGADRMRYLPDLAMTLLDCGQWLMAADRPEQAHEVTEEAVRLYRELADANPAAHLPYLAMGWDNLGNALARLGRPEDALEATRKGLEIRERLTAADPERHRPDLARSLTNLSIRLSQLAEPHDGLAPAERAVGLWRPIAAANPAHLPDQATALHALDHWLTREGRHDEALDAAEEQLAVRRRSAEADASQVPVLATALHSVGARLAGAGRREQAMAHLAEAVDLRRDLARTGTAADASPLLDSVNLLGTLLVETGRAGEAVRLSAGALLALKEPASADQASYRPHLATAATLVGIRLSEAGQPEPAVQSLNFALSMLQELVASDTAYLPRLVNVLRILALVRVGAGLDLNPALQATTEAVRIARGISAYLPPESTLLTDALTAHSLVLEALGDDAPAEPSETEDT</sequence>
<dbReference type="Gene3D" id="1.25.40.10">
    <property type="entry name" value="Tetratricopeptide repeat domain"/>
    <property type="match status" value="3"/>
</dbReference>
<dbReference type="STRING" id="67331.SAMN04490357_7382"/>
<dbReference type="PANTHER" id="PTHR19959">
    <property type="entry name" value="KINESIN LIGHT CHAIN"/>
    <property type="match status" value="1"/>
</dbReference>
<dbReference type="GeneID" id="95516369"/>
<dbReference type="AlphaFoldDB" id="A0A1H5H6Y7"/>